<protein>
    <recommendedName>
        <fullName evidence="3">4Fe-4S Wbl-type domain-containing protein</fullName>
    </recommendedName>
</protein>
<sequence>MNARRAAEAAAWHDLDQALLAADERGQQIPCRGHWASFTADDTETCRRAARACATCPVLDTCAGVVPFVWHGAWAGRVISFGKVQKEVDS</sequence>
<evidence type="ECO:0008006" key="3">
    <source>
        <dbReference type="Google" id="ProtNLM"/>
    </source>
</evidence>
<evidence type="ECO:0000313" key="2">
    <source>
        <dbReference type="Proteomes" id="UP000559182"/>
    </source>
</evidence>
<organism evidence="1 2">
    <name type="scientific">Flexivirga oryzae</name>
    <dbReference type="NCBI Taxonomy" id="1794944"/>
    <lineage>
        <taxon>Bacteria</taxon>
        <taxon>Bacillati</taxon>
        <taxon>Actinomycetota</taxon>
        <taxon>Actinomycetes</taxon>
        <taxon>Micrococcales</taxon>
        <taxon>Dermacoccaceae</taxon>
        <taxon>Flexivirga</taxon>
    </lineage>
</organism>
<keyword evidence="2" id="KW-1185">Reference proteome</keyword>
<dbReference type="EMBL" id="JACHVQ010000006">
    <property type="protein sequence ID" value="MBB2894571.1"/>
    <property type="molecule type" value="Genomic_DNA"/>
</dbReference>
<dbReference type="AlphaFoldDB" id="A0A839NIU6"/>
<dbReference type="RefSeq" id="WP_183323011.1">
    <property type="nucleotide sequence ID" value="NZ_JACHVQ010000006.1"/>
</dbReference>
<accession>A0A839NIU6</accession>
<comment type="caution">
    <text evidence="1">The sequence shown here is derived from an EMBL/GenBank/DDBJ whole genome shotgun (WGS) entry which is preliminary data.</text>
</comment>
<dbReference type="Proteomes" id="UP000559182">
    <property type="component" value="Unassembled WGS sequence"/>
</dbReference>
<reference evidence="1 2" key="1">
    <citation type="submission" date="2020-08" db="EMBL/GenBank/DDBJ databases">
        <title>Sequencing the genomes of 1000 actinobacteria strains.</title>
        <authorList>
            <person name="Klenk H.-P."/>
        </authorList>
    </citation>
    <scope>NUCLEOTIDE SEQUENCE [LARGE SCALE GENOMIC DNA]</scope>
    <source>
        <strain evidence="1 2">DSM 105369</strain>
    </source>
</reference>
<name>A0A839NIU6_9MICO</name>
<evidence type="ECO:0000313" key="1">
    <source>
        <dbReference type="EMBL" id="MBB2894571.1"/>
    </source>
</evidence>
<proteinExistence type="predicted"/>
<gene>
    <name evidence="1" type="ORF">FHU39_004617</name>
</gene>